<evidence type="ECO:0000256" key="7">
    <source>
        <dbReference type="ARBA" id="ARBA00023173"/>
    </source>
</evidence>
<feature type="transmembrane region" description="Helical" evidence="10">
    <location>
        <begin position="29"/>
        <end position="48"/>
    </location>
</feature>
<dbReference type="Proteomes" id="UP001556196">
    <property type="component" value="Unassembled WGS sequence"/>
</dbReference>
<reference evidence="11 12" key="1">
    <citation type="submission" date="2024-06" db="EMBL/GenBank/DDBJ databases">
        <authorList>
            <person name="Tuo L."/>
        </authorList>
    </citation>
    <scope>NUCLEOTIDE SEQUENCE [LARGE SCALE GENOMIC DNA]</scope>
    <source>
        <strain evidence="11 12">ZMM04-5</strain>
    </source>
</reference>
<evidence type="ECO:0000256" key="4">
    <source>
        <dbReference type="ARBA" id="ARBA00022989"/>
    </source>
</evidence>
<evidence type="ECO:0000313" key="11">
    <source>
        <dbReference type="EMBL" id="MEW9806041.1"/>
    </source>
</evidence>
<sequence>MAARKTNRFPVVRRSRAMWTSRRVWLPRLVFWVGAICIGVISVVFAQLADLAQHLFHSATGAGGWRAALPLAITPAGFMLCAWMAYAWFPGTQGSGIPQAIAARYLRDDEDRRQILSLRHVAGKILLTVMGLLSGASIGREGPTIQVGASLMLQAARWGGMAQARGLILAGSAAGIAAAFNTPLAGIVFAIEEMGRSYQARTNGLVLSAVILAGLASIALVGNYSYFGVTDARMSSHADWAMVAACGVAGGLLGSGFSWSALRAMRRIRRWVQPDPLRRTIALAGACGLGVALIGLASGGQTFGTGYEQARSAIEGNALPAFFFVEKLAAGLLSMISGIPGGIFAPSLSVGAGVGSTIGLLLGTDIALAALLGMAGYFAGVVQAPMTAFVIILEMTGNHDNVIPLMASAMLGYGTSRMISREPLYHAMSRLIIADALRRKRSRSPEGDAQETG</sequence>
<gene>
    <name evidence="11" type="ORF">ABUE31_08610</name>
</gene>
<keyword evidence="5" id="KW-0406">Ion transport</keyword>
<dbReference type="PANTHER" id="PTHR43427">
    <property type="entry name" value="CHLORIDE CHANNEL PROTEIN CLC-E"/>
    <property type="match status" value="1"/>
</dbReference>
<dbReference type="EMBL" id="JBFOCI010000002">
    <property type="protein sequence ID" value="MEW9806041.1"/>
    <property type="molecule type" value="Genomic_DNA"/>
</dbReference>
<keyword evidence="4 10" id="KW-1133">Transmembrane helix</keyword>
<evidence type="ECO:0000256" key="9">
    <source>
        <dbReference type="ARBA" id="ARBA00023303"/>
    </source>
</evidence>
<evidence type="ECO:0000256" key="2">
    <source>
        <dbReference type="ARBA" id="ARBA00022448"/>
    </source>
</evidence>
<evidence type="ECO:0000256" key="1">
    <source>
        <dbReference type="ARBA" id="ARBA00004141"/>
    </source>
</evidence>
<dbReference type="Pfam" id="PF00654">
    <property type="entry name" value="Voltage_CLC"/>
    <property type="match status" value="1"/>
</dbReference>
<evidence type="ECO:0000256" key="5">
    <source>
        <dbReference type="ARBA" id="ARBA00023065"/>
    </source>
</evidence>
<accession>A0ABV3QY84</accession>
<keyword evidence="8" id="KW-0868">Chloride</keyword>
<keyword evidence="12" id="KW-1185">Reference proteome</keyword>
<organism evidence="11 12">
    <name type="scientific">Mesorhizobium marinum</name>
    <dbReference type="NCBI Taxonomy" id="3228790"/>
    <lineage>
        <taxon>Bacteria</taxon>
        <taxon>Pseudomonadati</taxon>
        <taxon>Pseudomonadota</taxon>
        <taxon>Alphaproteobacteria</taxon>
        <taxon>Hyphomicrobiales</taxon>
        <taxon>Phyllobacteriaceae</taxon>
        <taxon>Mesorhizobium</taxon>
    </lineage>
</organism>
<dbReference type="Gene3D" id="1.10.3080.10">
    <property type="entry name" value="Clc chloride channel"/>
    <property type="match status" value="1"/>
</dbReference>
<evidence type="ECO:0000256" key="10">
    <source>
        <dbReference type="SAM" id="Phobius"/>
    </source>
</evidence>
<feature type="transmembrane region" description="Helical" evidence="10">
    <location>
        <begin position="203"/>
        <end position="226"/>
    </location>
</feature>
<feature type="transmembrane region" description="Helical" evidence="10">
    <location>
        <begin position="167"/>
        <end position="191"/>
    </location>
</feature>
<protein>
    <submittedName>
        <fullName evidence="11">Chloride channel protein</fullName>
    </submittedName>
</protein>
<keyword evidence="7" id="KW-0869">Chloride channel</keyword>
<dbReference type="PANTHER" id="PTHR43427:SF6">
    <property type="entry name" value="CHLORIDE CHANNEL PROTEIN CLC-E"/>
    <property type="match status" value="1"/>
</dbReference>
<evidence type="ECO:0000313" key="12">
    <source>
        <dbReference type="Proteomes" id="UP001556196"/>
    </source>
</evidence>
<proteinExistence type="predicted"/>
<evidence type="ECO:0000256" key="8">
    <source>
        <dbReference type="ARBA" id="ARBA00023214"/>
    </source>
</evidence>
<dbReference type="CDD" id="cd01034">
    <property type="entry name" value="EriC_like"/>
    <property type="match status" value="1"/>
</dbReference>
<feature type="transmembrane region" description="Helical" evidence="10">
    <location>
        <begin position="121"/>
        <end position="139"/>
    </location>
</feature>
<keyword evidence="3 10" id="KW-0812">Transmembrane</keyword>
<keyword evidence="9" id="KW-0407">Ion channel</keyword>
<dbReference type="RefSeq" id="WP_367723117.1">
    <property type="nucleotide sequence ID" value="NZ_JBFOCI010000002.1"/>
</dbReference>
<dbReference type="SUPFAM" id="SSF81340">
    <property type="entry name" value="Clc chloride channel"/>
    <property type="match status" value="1"/>
</dbReference>
<dbReference type="InterPro" id="IPR050368">
    <property type="entry name" value="ClC-type_chloride_channel"/>
</dbReference>
<keyword evidence="2" id="KW-0813">Transport</keyword>
<feature type="transmembrane region" description="Helical" evidence="10">
    <location>
        <begin position="368"/>
        <end position="393"/>
    </location>
</feature>
<dbReference type="InterPro" id="IPR014743">
    <property type="entry name" value="Cl-channel_core"/>
</dbReference>
<comment type="subcellular location">
    <subcellularLocation>
        <location evidence="1">Membrane</location>
        <topology evidence="1">Multi-pass membrane protein</topology>
    </subcellularLocation>
</comment>
<dbReference type="InterPro" id="IPR001807">
    <property type="entry name" value="ClC"/>
</dbReference>
<dbReference type="PRINTS" id="PR00762">
    <property type="entry name" value="CLCHANNEL"/>
</dbReference>
<comment type="caution">
    <text evidence="11">The sequence shown here is derived from an EMBL/GenBank/DDBJ whole genome shotgun (WGS) entry which is preliminary data.</text>
</comment>
<feature type="transmembrane region" description="Helical" evidence="10">
    <location>
        <begin position="68"/>
        <end position="89"/>
    </location>
</feature>
<feature type="transmembrane region" description="Helical" evidence="10">
    <location>
        <begin position="343"/>
        <end position="362"/>
    </location>
</feature>
<keyword evidence="6 10" id="KW-0472">Membrane</keyword>
<evidence type="ECO:0000256" key="6">
    <source>
        <dbReference type="ARBA" id="ARBA00023136"/>
    </source>
</evidence>
<evidence type="ECO:0000256" key="3">
    <source>
        <dbReference type="ARBA" id="ARBA00022692"/>
    </source>
</evidence>
<feature type="transmembrane region" description="Helical" evidence="10">
    <location>
        <begin position="280"/>
        <end position="298"/>
    </location>
</feature>
<name>A0ABV3QY84_9HYPH</name>
<feature type="transmembrane region" description="Helical" evidence="10">
    <location>
        <begin position="238"/>
        <end position="259"/>
    </location>
</feature>